<keyword evidence="1" id="KW-0732">Signal</keyword>
<feature type="domain" description="BACON" evidence="2">
    <location>
        <begin position="490"/>
        <end position="580"/>
    </location>
</feature>
<sequence>MRLSPTYRLVLFFCLLALPALGTSSYVPVSSAEQQSTISYWGMNLYLTKRERLATGDNLPALAAAARNAGVQWTREELPWDLIEPSDNAFRTLYDGSLKLTADNSFGVIGMLLTTPGWARDPTCRASGPTYWCPPADAAEYAQFAGWMAERYDGDGANDAPGSPRVGAWEIWNEPNDTLLWPNIAPDADARKRRYGDMLVAAYHAIKAADPTALVLTGGVYIYDGGCWSGLCDGMNFFNAAGGVFQQVPAALQAFDVFSIHPYVPTVRPDDPGIPQIITVEGRIRSTRGWLDGIGRSNAPIWITEMGWCTGPGVCPGNVAVTEEAQASYLTRSMVIAQHAGVQHTSWFQFEDAFNNTNREWSNAAIVRHYDGSAYPAKPAYNAYRTLVRQLGGASIAGTGPLHTHVYSAHPHNGDHATYNYRYTRGGTTVDVLWRPADSIEVQFPVIAGQEVTRVDRDGAETELTPAGGTVSLTIGERPVFIVQGSSPALDVSPRSLHLLAETGATSTRGTLSVRNSGGGSLSWTASTSTSWLALSPASGTAPGIIGVTARTDGRAGGTYTGSVTMTGSDGSGTITIPVYLTLSSTIHRGYLPVVRR</sequence>
<dbReference type="EC" id="3.2.1.37" evidence="3"/>
<dbReference type="InterPro" id="IPR013783">
    <property type="entry name" value="Ig-like_fold"/>
</dbReference>
<dbReference type="Pfam" id="PF19190">
    <property type="entry name" value="BACON_2"/>
    <property type="match status" value="1"/>
</dbReference>
<keyword evidence="3" id="KW-0326">Glycosidase</keyword>
<dbReference type="Gene3D" id="2.60.40.10">
    <property type="entry name" value="Immunoglobulins"/>
    <property type="match status" value="1"/>
</dbReference>
<reference evidence="3" key="1">
    <citation type="submission" date="2020-02" db="EMBL/GenBank/DDBJ databases">
        <authorList>
            <person name="Meier V. D."/>
        </authorList>
    </citation>
    <scope>NUCLEOTIDE SEQUENCE</scope>
    <source>
        <strain evidence="3">AVDCRST_MAG26</strain>
    </source>
</reference>
<evidence type="ECO:0000256" key="1">
    <source>
        <dbReference type="SAM" id="SignalP"/>
    </source>
</evidence>
<keyword evidence="3" id="KW-0378">Hydrolase</keyword>
<organism evidence="3">
    <name type="scientific">uncultured Chloroflexia bacterium</name>
    <dbReference type="NCBI Taxonomy" id="1672391"/>
    <lineage>
        <taxon>Bacteria</taxon>
        <taxon>Bacillati</taxon>
        <taxon>Chloroflexota</taxon>
        <taxon>Chloroflexia</taxon>
        <taxon>environmental samples</taxon>
    </lineage>
</organism>
<accession>A0A6J4JCJ0</accession>
<dbReference type="EMBL" id="CADCTK010000684">
    <property type="protein sequence ID" value="CAA9273828.1"/>
    <property type="molecule type" value="Genomic_DNA"/>
</dbReference>
<dbReference type="InterPro" id="IPR024361">
    <property type="entry name" value="BACON"/>
</dbReference>
<dbReference type="InterPro" id="IPR017853">
    <property type="entry name" value="GH"/>
</dbReference>
<dbReference type="PANTHER" id="PTHR12631:SF10">
    <property type="entry name" value="BETA-XYLOSIDASE-LIKE PROTEIN-RELATED"/>
    <property type="match status" value="1"/>
</dbReference>
<proteinExistence type="predicted"/>
<dbReference type="AlphaFoldDB" id="A0A6J4JCJ0"/>
<evidence type="ECO:0000259" key="2">
    <source>
        <dbReference type="Pfam" id="PF19190"/>
    </source>
</evidence>
<feature type="chain" id="PRO_5026910957" evidence="1">
    <location>
        <begin position="23"/>
        <end position="597"/>
    </location>
</feature>
<gene>
    <name evidence="3" type="ORF">AVDCRST_MAG26-2956</name>
</gene>
<dbReference type="SUPFAM" id="SSF51445">
    <property type="entry name" value="(Trans)glycosidases"/>
    <property type="match status" value="1"/>
</dbReference>
<feature type="signal peptide" evidence="1">
    <location>
        <begin position="1"/>
        <end position="22"/>
    </location>
</feature>
<dbReference type="GO" id="GO:0009044">
    <property type="term" value="F:xylan 1,4-beta-xylosidase activity"/>
    <property type="evidence" value="ECO:0007669"/>
    <property type="project" value="UniProtKB-EC"/>
</dbReference>
<dbReference type="InterPro" id="IPR051923">
    <property type="entry name" value="Glycosyl_Hydrolase_39"/>
</dbReference>
<protein>
    <submittedName>
        <fullName evidence="3">GH39 / GH5</fullName>
        <ecNumber evidence="3">3.2.1.37</ecNumber>
    </submittedName>
</protein>
<dbReference type="PANTHER" id="PTHR12631">
    <property type="entry name" value="ALPHA-L-IDURONIDASE"/>
    <property type="match status" value="1"/>
</dbReference>
<dbReference type="Gene3D" id="3.20.20.80">
    <property type="entry name" value="Glycosidases"/>
    <property type="match status" value="1"/>
</dbReference>
<evidence type="ECO:0000313" key="3">
    <source>
        <dbReference type="EMBL" id="CAA9273828.1"/>
    </source>
</evidence>
<name>A0A6J4JCJ0_9CHLR</name>